<name>A0A9W4XJE4_9PLEO</name>
<reference evidence="1" key="1">
    <citation type="submission" date="2023-01" db="EMBL/GenBank/DDBJ databases">
        <authorList>
            <person name="Van Ghelder C."/>
            <person name="Rancurel C."/>
        </authorList>
    </citation>
    <scope>NUCLEOTIDE SEQUENCE</scope>
    <source>
        <strain evidence="1">CNCM I-4278</strain>
    </source>
</reference>
<keyword evidence="2" id="KW-1185">Reference proteome</keyword>
<accession>A0A9W4XJE4</accession>
<protein>
    <submittedName>
        <fullName evidence="1">Uncharacterized protein</fullName>
    </submittedName>
</protein>
<evidence type="ECO:0000313" key="2">
    <source>
        <dbReference type="Proteomes" id="UP001152607"/>
    </source>
</evidence>
<proteinExistence type="predicted"/>
<gene>
    <name evidence="1" type="ORF">PDIGIT_LOCUS6862</name>
</gene>
<organism evidence="1 2">
    <name type="scientific">Periconia digitata</name>
    <dbReference type="NCBI Taxonomy" id="1303443"/>
    <lineage>
        <taxon>Eukaryota</taxon>
        <taxon>Fungi</taxon>
        <taxon>Dikarya</taxon>
        <taxon>Ascomycota</taxon>
        <taxon>Pezizomycotina</taxon>
        <taxon>Dothideomycetes</taxon>
        <taxon>Pleosporomycetidae</taxon>
        <taxon>Pleosporales</taxon>
        <taxon>Massarineae</taxon>
        <taxon>Periconiaceae</taxon>
        <taxon>Periconia</taxon>
    </lineage>
</organism>
<dbReference type="AlphaFoldDB" id="A0A9W4XJE4"/>
<evidence type="ECO:0000313" key="1">
    <source>
        <dbReference type="EMBL" id="CAI6333813.1"/>
    </source>
</evidence>
<dbReference type="EMBL" id="CAOQHR010000004">
    <property type="protein sequence ID" value="CAI6333813.1"/>
    <property type="molecule type" value="Genomic_DNA"/>
</dbReference>
<comment type="caution">
    <text evidence="1">The sequence shown here is derived from an EMBL/GenBank/DDBJ whole genome shotgun (WGS) entry which is preliminary data.</text>
</comment>
<dbReference type="Proteomes" id="UP001152607">
    <property type="component" value="Unassembled WGS sequence"/>
</dbReference>
<sequence length="113" mass="12349">MGVLLSSMPGLGKYLDDLDSEANLPTSLAFLGITTAVMTMDLQATTAEAKPTLPHDFTLSSSRRTVARITDHHPNDFSQSRIPQIIILLICMAIARSYDAYLHRNISFGPLTS</sequence>